<reference evidence="1" key="1">
    <citation type="submission" date="2023-02" db="EMBL/GenBank/DDBJ databases">
        <title>Genome of toxic invasive species Heracleum sosnowskyi carries increased number of genes despite the absence of recent whole-genome duplications.</title>
        <authorList>
            <person name="Schelkunov M."/>
            <person name="Shtratnikova V."/>
            <person name="Makarenko M."/>
            <person name="Klepikova A."/>
            <person name="Omelchenko D."/>
            <person name="Novikova G."/>
            <person name="Obukhova E."/>
            <person name="Bogdanov V."/>
            <person name="Penin A."/>
            <person name="Logacheva M."/>
        </authorList>
    </citation>
    <scope>NUCLEOTIDE SEQUENCE</scope>
    <source>
        <strain evidence="1">Hsosn_3</strain>
        <tissue evidence="1">Leaf</tissue>
    </source>
</reference>
<dbReference type="PANTHER" id="PTHR32444">
    <property type="entry name" value="BULB-TYPE LECTIN DOMAIN-CONTAINING PROTEIN"/>
    <property type="match status" value="1"/>
</dbReference>
<evidence type="ECO:0000313" key="1">
    <source>
        <dbReference type="EMBL" id="KAK1353153.1"/>
    </source>
</evidence>
<dbReference type="Proteomes" id="UP001237642">
    <property type="component" value="Unassembled WGS sequence"/>
</dbReference>
<proteinExistence type="predicted"/>
<gene>
    <name evidence="1" type="ORF">POM88_052991</name>
    <name evidence="2" type="ORF">POM88_053001</name>
</gene>
<keyword evidence="3" id="KW-1185">Reference proteome</keyword>
<name>A0AAD8GRC0_9APIA</name>
<sequence>MLPSSWLDFDRFKEWACQSLKSLSIIMRIIPTPTGDSNLLVWNDQQQIWMTYLNLLTHVTHDADVRRGGHGCILWFGGLIDIKDCKEDGQDIFVRMPSSELESLKLSSERIALTKIENEDLELPLFDFQRIADATNNFFGEGGFGLVYKIHSFLT</sequence>
<comment type="caution">
    <text evidence="1">The sequence shown here is derived from an EMBL/GenBank/DDBJ whole genome shotgun (WGS) entry which is preliminary data.</text>
</comment>
<organism evidence="1 3">
    <name type="scientific">Heracleum sosnowskyi</name>
    <dbReference type="NCBI Taxonomy" id="360622"/>
    <lineage>
        <taxon>Eukaryota</taxon>
        <taxon>Viridiplantae</taxon>
        <taxon>Streptophyta</taxon>
        <taxon>Embryophyta</taxon>
        <taxon>Tracheophyta</taxon>
        <taxon>Spermatophyta</taxon>
        <taxon>Magnoliopsida</taxon>
        <taxon>eudicotyledons</taxon>
        <taxon>Gunneridae</taxon>
        <taxon>Pentapetalae</taxon>
        <taxon>asterids</taxon>
        <taxon>campanulids</taxon>
        <taxon>Apiales</taxon>
        <taxon>Apiaceae</taxon>
        <taxon>Apioideae</taxon>
        <taxon>apioid superclade</taxon>
        <taxon>Tordylieae</taxon>
        <taxon>Tordyliinae</taxon>
        <taxon>Heracleum</taxon>
    </lineage>
</organism>
<dbReference type="EMBL" id="JAUIZM010000014">
    <property type="protein sequence ID" value="KAK1353153.1"/>
    <property type="molecule type" value="Genomic_DNA"/>
</dbReference>
<evidence type="ECO:0000313" key="3">
    <source>
        <dbReference type="Proteomes" id="UP001237642"/>
    </source>
</evidence>
<reference evidence="1" key="2">
    <citation type="submission" date="2023-05" db="EMBL/GenBank/DDBJ databases">
        <authorList>
            <person name="Schelkunov M.I."/>
        </authorList>
    </citation>
    <scope>NUCLEOTIDE SEQUENCE</scope>
    <source>
        <strain evidence="1">Hsosn_3</strain>
        <tissue evidence="1">Leaf</tissue>
    </source>
</reference>
<dbReference type="AlphaFoldDB" id="A0AAD8GRC0"/>
<protein>
    <submittedName>
        <fullName evidence="1">Uncharacterized protein</fullName>
    </submittedName>
</protein>
<evidence type="ECO:0000313" key="2">
    <source>
        <dbReference type="EMBL" id="KAK1353163.1"/>
    </source>
</evidence>
<dbReference type="PANTHER" id="PTHR32444:SF247">
    <property type="entry name" value="OS01G0958200 PROTEIN"/>
    <property type="match status" value="1"/>
</dbReference>
<accession>A0AAD8GRC0</accession>
<dbReference type="EMBL" id="JAUIZM010000014">
    <property type="protein sequence ID" value="KAK1353163.1"/>
    <property type="molecule type" value="Genomic_DNA"/>
</dbReference>